<feature type="domain" description="Fibronectin type-III" evidence="1">
    <location>
        <begin position="1"/>
        <end position="72"/>
    </location>
</feature>
<evidence type="ECO:0000259" key="1">
    <source>
        <dbReference type="PROSITE" id="PS50853"/>
    </source>
</evidence>
<dbReference type="WBParaSite" id="PSAMB.scaffold13172size2401.g35324.t1">
    <property type="protein sequence ID" value="PSAMB.scaffold13172size2401.g35324.t1"/>
    <property type="gene ID" value="PSAMB.scaffold13172size2401.g35324"/>
</dbReference>
<protein>
    <submittedName>
        <fullName evidence="3">Fibronectin type-III domain-containing protein</fullName>
    </submittedName>
</protein>
<dbReference type="SUPFAM" id="SSF49265">
    <property type="entry name" value="Fibronectin type III"/>
    <property type="match status" value="1"/>
</dbReference>
<dbReference type="InterPro" id="IPR036116">
    <property type="entry name" value="FN3_sf"/>
</dbReference>
<organism evidence="2 3">
    <name type="scientific">Plectus sambesii</name>
    <dbReference type="NCBI Taxonomy" id="2011161"/>
    <lineage>
        <taxon>Eukaryota</taxon>
        <taxon>Metazoa</taxon>
        <taxon>Ecdysozoa</taxon>
        <taxon>Nematoda</taxon>
        <taxon>Chromadorea</taxon>
        <taxon>Plectida</taxon>
        <taxon>Plectina</taxon>
        <taxon>Plectoidea</taxon>
        <taxon>Plectidae</taxon>
        <taxon>Plectus</taxon>
    </lineage>
</organism>
<reference evidence="3" key="1">
    <citation type="submission" date="2022-11" db="UniProtKB">
        <authorList>
            <consortium name="WormBaseParasite"/>
        </authorList>
    </citation>
    <scope>IDENTIFICATION</scope>
</reference>
<dbReference type="PROSITE" id="PS50853">
    <property type="entry name" value="FN3"/>
    <property type="match status" value="1"/>
</dbReference>
<dbReference type="InterPro" id="IPR013783">
    <property type="entry name" value="Ig-like_fold"/>
</dbReference>
<dbReference type="CDD" id="cd00063">
    <property type="entry name" value="FN3"/>
    <property type="match status" value="1"/>
</dbReference>
<dbReference type="Gene3D" id="2.60.40.10">
    <property type="entry name" value="Immunoglobulins"/>
    <property type="match status" value="1"/>
</dbReference>
<evidence type="ECO:0000313" key="2">
    <source>
        <dbReference type="Proteomes" id="UP000887566"/>
    </source>
</evidence>
<evidence type="ECO:0000313" key="3">
    <source>
        <dbReference type="WBParaSite" id="PSAMB.scaffold13172size2401.g35324.t1"/>
    </source>
</evidence>
<accession>A0A914UWI4</accession>
<proteinExistence type="predicted"/>
<keyword evidence="2" id="KW-1185">Reference proteome</keyword>
<dbReference type="Proteomes" id="UP000887566">
    <property type="component" value="Unplaced"/>
</dbReference>
<dbReference type="Pfam" id="PF00041">
    <property type="entry name" value="fn3"/>
    <property type="match status" value="1"/>
</dbReference>
<dbReference type="InterPro" id="IPR003961">
    <property type="entry name" value="FN3_dom"/>
</dbReference>
<sequence>LIGYYVYKEQLINGEPVSDQLQRAMVIHDPDKLHALIGGLEPNTEYGFRVNAYNRKGDGEFSSSKKIMTGGLLGLSHSGGNSNRI</sequence>
<name>A0A914UWI4_9BILA</name>
<dbReference type="AlphaFoldDB" id="A0A914UWI4"/>